<sequence length="22" mass="2528">MSVFKLKFVVQFNCGPVLLEDN</sequence>
<dbReference type="EMBL" id="GBXM01077521">
    <property type="protein sequence ID" value="JAH31056.1"/>
    <property type="molecule type" value="Transcribed_RNA"/>
</dbReference>
<evidence type="ECO:0000313" key="1">
    <source>
        <dbReference type="EMBL" id="JAH31056.1"/>
    </source>
</evidence>
<protein>
    <submittedName>
        <fullName evidence="1">Uncharacterized protein</fullName>
    </submittedName>
</protein>
<reference evidence="1" key="1">
    <citation type="submission" date="2014-11" db="EMBL/GenBank/DDBJ databases">
        <authorList>
            <person name="Amaro Gonzalez C."/>
        </authorList>
    </citation>
    <scope>NUCLEOTIDE SEQUENCE</scope>
</reference>
<proteinExistence type="predicted"/>
<accession>A0A0E9RPG0</accession>
<organism evidence="1">
    <name type="scientific">Anguilla anguilla</name>
    <name type="common">European freshwater eel</name>
    <name type="synonym">Muraena anguilla</name>
    <dbReference type="NCBI Taxonomy" id="7936"/>
    <lineage>
        <taxon>Eukaryota</taxon>
        <taxon>Metazoa</taxon>
        <taxon>Chordata</taxon>
        <taxon>Craniata</taxon>
        <taxon>Vertebrata</taxon>
        <taxon>Euteleostomi</taxon>
        <taxon>Actinopterygii</taxon>
        <taxon>Neopterygii</taxon>
        <taxon>Teleostei</taxon>
        <taxon>Anguilliformes</taxon>
        <taxon>Anguillidae</taxon>
        <taxon>Anguilla</taxon>
    </lineage>
</organism>
<name>A0A0E9RPG0_ANGAN</name>
<reference evidence="1" key="2">
    <citation type="journal article" date="2015" name="Fish Shellfish Immunol.">
        <title>Early steps in the European eel (Anguilla anguilla)-Vibrio vulnificus interaction in the gills: Role of the RtxA13 toxin.</title>
        <authorList>
            <person name="Callol A."/>
            <person name="Pajuelo D."/>
            <person name="Ebbesson L."/>
            <person name="Teles M."/>
            <person name="MacKenzie S."/>
            <person name="Amaro C."/>
        </authorList>
    </citation>
    <scope>NUCLEOTIDE SEQUENCE</scope>
</reference>
<dbReference type="AlphaFoldDB" id="A0A0E9RPG0"/>